<organism evidence="3 4">
    <name type="scientific">Gonium pectorale</name>
    <name type="common">Green alga</name>
    <dbReference type="NCBI Taxonomy" id="33097"/>
    <lineage>
        <taxon>Eukaryota</taxon>
        <taxon>Viridiplantae</taxon>
        <taxon>Chlorophyta</taxon>
        <taxon>core chlorophytes</taxon>
        <taxon>Chlorophyceae</taxon>
        <taxon>CS clade</taxon>
        <taxon>Chlamydomonadales</taxon>
        <taxon>Volvocaceae</taxon>
        <taxon>Gonium</taxon>
    </lineage>
</organism>
<dbReference type="Pfam" id="PF07223">
    <property type="entry name" value="DUF1421"/>
    <property type="match status" value="1"/>
</dbReference>
<dbReference type="STRING" id="33097.A0A150GD02"/>
<feature type="compositionally biased region" description="Pro residues" evidence="1">
    <location>
        <begin position="327"/>
        <end position="338"/>
    </location>
</feature>
<feature type="compositionally biased region" description="Pro residues" evidence="1">
    <location>
        <begin position="274"/>
        <end position="314"/>
    </location>
</feature>
<dbReference type="PANTHER" id="PTHR31805">
    <property type="entry name" value="RECEPTOR-LIKE KINASE, PUTATIVE (DUF1421)-RELATED"/>
    <property type="match status" value="1"/>
</dbReference>
<evidence type="ECO:0000259" key="2">
    <source>
        <dbReference type="Pfam" id="PF07223"/>
    </source>
</evidence>
<feature type="compositionally biased region" description="Acidic residues" evidence="1">
    <location>
        <begin position="1"/>
        <end position="11"/>
    </location>
</feature>
<dbReference type="EMBL" id="LSYV01000034">
    <property type="protein sequence ID" value="KXZ47712.1"/>
    <property type="molecule type" value="Genomic_DNA"/>
</dbReference>
<feature type="compositionally biased region" description="Low complexity" evidence="1">
    <location>
        <begin position="186"/>
        <end position="227"/>
    </location>
</feature>
<name>A0A150GD02_GONPE</name>
<reference evidence="4" key="1">
    <citation type="journal article" date="2016" name="Nat. Commun.">
        <title>The Gonium pectorale genome demonstrates co-option of cell cycle regulation during the evolution of multicellularity.</title>
        <authorList>
            <person name="Hanschen E.R."/>
            <person name="Marriage T.N."/>
            <person name="Ferris P.J."/>
            <person name="Hamaji T."/>
            <person name="Toyoda A."/>
            <person name="Fujiyama A."/>
            <person name="Neme R."/>
            <person name="Noguchi H."/>
            <person name="Minakuchi Y."/>
            <person name="Suzuki M."/>
            <person name="Kawai-Toyooka H."/>
            <person name="Smith D.R."/>
            <person name="Sparks H."/>
            <person name="Anderson J."/>
            <person name="Bakaric R."/>
            <person name="Luria V."/>
            <person name="Karger A."/>
            <person name="Kirschner M.W."/>
            <person name="Durand P.M."/>
            <person name="Michod R.E."/>
            <person name="Nozaki H."/>
            <person name="Olson B.J."/>
        </authorList>
    </citation>
    <scope>NUCLEOTIDE SEQUENCE [LARGE SCALE GENOMIC DNA]</scope>
    <source>
        <strain evidence="4">NIES-2863</strain>
    </source>
</reference>
<sequence>MSSTPMDDELFGDLLGNRPASTLTAPSGSGKGPGGDVSGLPGFKPDLTTNGAKEEVASAGAGASSGPTLRLTPEELTALVDKGVQSALDATFTKFVRSLRTVLEDMGRHLSQTDASVAELRASVNDLRETVSSQPSDFHVRFTSLDMAVKEALQQPTQQPQMQPSVPVYGAPPAMGMPGAPPLSMQPVQELKPQQPQQQQYAAPPYPYQTQVPLQQQPSGMPSSGAPSPEPNLYAPPLPYQAPAYGSMPPPEAPRAPVLPPHGMQQQQQLGPSPGGPSAPGPMPSGPPPGAPPPQMVSYPAPPVLHSYPPPPVAPGMYGRQQAPGPSYRPGPVVPSPSAPGGSGGTASRTVPLDKIIADIAQMGFSRGDVMNAVNSLQASGKALDLNTIIDKLTRG</sequence>
<dbReference type="Proteomes" id="UP000075714">
    <property type="component" value="Unassembled WGS sequence"/>
</dbReference>
<proteinExistence type="predicted"/>
<feature type="compositionally biased region" description="Low complexity" evidence="1">
    <location>
        <begin position="154"/>
        <end position="164"/>
    </location>
</feature>
<keyword evidence="4" id="KW-1185">Reference proteome</keyword>
<evidence type="ECO:0000313" key="4">
    <source>
        <dbReference type="Proteomes" id="UP000075714"/>
    </source>
</evidence>
<feature type="domain" description="DUF1421" evidence="2">
    <location>
        <begin position="356"/>
        <end position="394"/>
    </location>
</feature>
<feature type="region of interest" description="Disordered" evidence="1">
    <location>
        <begin position="152"/>
        <end position="350"/>
    </location>
</feature>
<comment type="caution">
    <text evidence="3">The sequence shown here is derived from an EMBL/GenBank/DDBJ whole genome shotgun (WGS) entry which is preliminary data.</text>
</comment>
<feature type="compositionally biased region" description="Low complexity" evidence="1">
    <location>
        <begin position="57"/>
        <end position="66"/>
    </location>
</feature>
<evidence type="ECO:0000256" key="1">
    <source>
        <dbReference type="SAM" id="MobiDB-lite"/>
    </source>
</evidence>
<accession>A0A150GD02</accession>
<feature type="compositionally biased region" description="Pro residues" evidence="1">
    <location>
        <begin position="248"/>
        <end position="260"/>
    </location>
</feature>
<feature type="region of interest" description="Disordered" evidence="1">
    <location>
        <begin position="1"/>
        <end position="69"/>
    </location>
</feature>
<protein>
    <recommendedName>
        <fullName evidence="2">DUF1421 domain-containing protein</fullName>
    </recommendedName>
</protein>
<evidence type="ECO:0000313" key="3">
    <source>
        <dbReference type="EMBL" id="KXZ47712.1"/>
    </source>
</evidence>
<dbReference type="PANTHER" id="PTHR31805:SF14">
    <property type="entry name" value="RECEPTOR-LIKE KINASE, PUTATIVE (DUF1421)-RELATED"/>
    <property type="match status" value="1"/>
</dbReference>
<dbReference type="OrthoDB" id="549883at2759"/>
<gene>
    <name evidence="3" type="ORF">GPECTOR_33g594</name>
</gene>
<feature type="compositionally biased region" description="Pro residues" evidence="1">
    <location>
        <begin position="228"/>
        <end position="240"/>
    </location>
</feature>
<feature type="compositionally biased region" description="Low complexity" evidence="1">
    <location>
        <begin position="261"/>
        <end position="272"/>
    </location>
</feature>
<dbReference type="InterPro" id="IPR010820">
    <property type="entry name" value="DUF1421"/>
</dbReference>
<dbReference type="AlphaFoldDB" id="A0A150GD02"/>